<reference evidence="1" key="1">
    <citation type="submission" date="2021-03" db="EMBL/GenBank/DDBJ databases">
        <title>Plesiomonas shigelloides zfcc0051, isolated from zebrafish feces.</title>
        <authorList>
            <person name="Vanderhoek Z."/>
            <person name="Gaulke C."/>
        </authorList>
    </citation>
    <scope>NUCLEOTIDE SEQUENCE</scope>
    <source>
        <strain evidence="1">Zfcc0051</strain>
    </source>
</reference>
<proteinExistence type="predicted"/>
<comment type="caution">
    <text evidence="1">The sequence shown here is derived from an EMBL/GenBank/DDBJ whole genome shotgun (WGS) entry which is preliminary data.</text>
</comment>
<dbReference type="Proteomes" id="UP000664658">
    <property type="component" value="Unassembled WGS sequence"/>
</dbReference>
<dbReference type="InterPro" id="IPR000595">
    <property type="entry name" value="cNMP-bd_dom"/>
</dbReference>
<evidence type="ECO:0000313" key="2">
    <source>
        <dbReference type="Proteomes" id="UP000664658"/>
    </source>
</evidence>
<evidence type="ECO:0000313" key="1">
    <source>
        <dbReference type="EMBL" id="MBO1108203.1"/>
    </source>
</evidence>
<dbReference type="RefSeq" id="WP_047707742.1">
    <property type="nucleotide sequence ID" value="NZ_CP027852.1"/>
</dbReference>
<dbReference type="Gene3D" id="2.60.120.10">
    <property type="entry name" value="Jelly Rolls"/>
    <property type="match status" value="1"/>
</dbReference>
<organism evidence="1 2">
    <name type="scientific">Plesiomonas shigelloides</name>
    <name type="common">Aeromonas shigelloides</name>
    <dbReference type="NCBI Taxonomy" id="703"/>
    <lineage>
        <taxon>Bacteria</taxon>
        <taxon>Pseudomonadati</taxon>
        <taxon>Pseudomonadota</taxon>
        <taxon>Gammaproteobacteria</taxon>
        <taxon>Enterobacterales</taxon>
        <taxon>Enterobacteriaceae</taxon>
        <taxon>Plesiomonas</taxon>
    </lineage>
</organism>
<dbReference type="CDD" id="cd00038">
    <property type="entry name" value="CAP_ED"/>
    <property type="match status" value="1"/>
</dbReference>
<name>A0A2P1VN88_PLESH</name>
<dbReference type="SUPFAM" id="SSF51206">
    <property type="entry name" value="cAMP-binding domain-like"/>
    <property type="match status" value="1"/>
</dbReference>
<sequence>MQLKPLHKGRFQDHWQDNHSLIEQVVLSCISEEKIIEEKSPLMSQGQQLNYLTLVRSGKVSIGYTAQNGRSFQLGTMECDYQVFGEMEFFSGYRCQLDIIAEETLTVAFICADKLQQALVKNPQVALFFASAIAIDYQDTVNILIHRMLYPIAYNVAYDLYQQYLRDFPVGGFTKSYMEAERFGTTDRVYRRAVKELTDLGLVERSKQGLSITDIDALKRYLAL</sequence>
<dbReference type="PROSITE" id="PS50042">
    <property type="entry name" value="CNMP_BINDING_3"/>
    <property type="match status" value="1"/>
</dbReference>
<dbReference type="InterPro" id="IPR018490">
    <property type="entry name" value="cNMP-bd_dom_sf"/>
</dbReference>
<accession>A0A2P1VN88</accession>
<dbReference type="EMBL" id="JAFNAA010000007">
    <property type="protein sequence ID" value="MBO1108203.1"/>
    <property type="molecule type" value="Genomic_DNA"/>
</dbReference>
<gene>
    <name evidence="1" type="ORF">J2R62_08205</name>
</gene>
<dbReference type="AlphaFoldDB" id="A0A2P1VN88"/>
<dbReference type="Pfam" id="PF00027">
    <property type="entry name" value="cNMP_binding"/>
    <property type="match status" value="1"/>
</dbReference>
<protein>
    <submittedName>
        <fullName evidence="1">Crp/Fnr family transcriptional regulator</fullName>
    </submittedName>
</protein>
<dbReference type="InterPro" id="IPR014710">
    <property type="entry name" value="RmlC-like_jellyroll"/>
</dbReference>